<dbReference type="AlphaFoldDB" id="A0A8J3DDB5"/>
<comment type="caution">
    <text evidence="4">The sequence shown here is derived from an EMBL/GenBank/DDBJ whole genome shotgun (WGS) entry which is preliminary data.</text>
</comment>
<dbReference type="RefSeq" id="WP_189568260.1">
    <property type="nucleotide sequence ID" value="NZ_BMXF01000007.1"/>
</dbReference>
<feature type="transmembrane region" description="Helical" evidence="1">
    <location>
        <begin position="77"/>
        <end position="98"/>
    </location>
</feature>
<organism evidence="4 5">
    <name type="scientific">Persicitalea jodogahamensis</name>
    <dbReference type="NCBI Taxonomy" id="402147"/>
    <lineage>
        <taxon>Bacteria</taxon>
        <taxon>Pseudomonadati</taxon>
        <taxon>Bacteroidota</taxon>
        <taxon>Cytophagia</taxon>
        <taxon>Cytophagales</taxon>
        <taxon>Spirosomataceae</taxon>
        <taxon>Persicitalea</taxon>
    </lineage>
</organism>
<proteinExistence type="predicted"/>
<feature type="domain" description="Protein FecR C-terminal" evidence="3">
    <location>
        <begin position="262"/>
        <end position="329"/>
    </location>
</feature>
<keyword evidence="5" id="KW-1185">Reference proteome</keyword>
<dbReference type="EMBL" id="BMXF01000007">
    <property type="protein sequence ID" value="GHB86465.1"/>
    <property type="molecule type" value="Genomic_DNA"/>
</dbReference>
<keyword evidence="1" id="KW-0812">Transmembrane</keyword>
<dbReference type="Gene3D" id="3.55.50.30">
    <property type="match status" value="1"/>
</dbReference>
<evidence type="ECO:0000313" key="4">
    <source>
        <dbReference type="EMBL" id="GHB86465.1"/>
    </source>
</evidence>
<evidence type="ECO:0000313" key="5">
    <source>
        <dbReference type="Proteomes" id="UP000598271"/>
    </source>
</evidence>
<name>A0A8J3DDB5_9BACT</name>
<feature type="domain" description="FecR protein" evidence="2">
    <location>
        <begin position="120"/>
        <end position="209"/>
    </location>
</feature>
<sequence>MTEQEFDDLTAKYQKGDCKPEEVLLIENWARRMYEQSDASAMSENEEEVNLIETRIWKRLMQVISPPKPSTNAFKQLLLWPLLVAAACLSVVCGYFLIDSDRPTIQAEKPSHGLETRNTTTSTQKIFLADGSTVLLEKGADILIDENYGKRKRKVYLTGEAFFEVKRNEKVPFLVYSGGLVTEVLGTSFHIKPEGVGKSIEVSVKSGKVSVYSSHPHKAGNFDGVILTPNQKVHFDPELQTIRQEIVDSPRIVTTGAELPNFDFHEESIETVIGRLSTAYGVEIVLPGSGLGRCKFIGNLSGLPMYEQLRFVCESVGARFETRGTTIFISGNGCE</sequence>
<evidence type="ECO:0000259" key="3">
    <source>
        <dbReference type="Pfam" id="PF16344"/>
    </source>
</evidence>
<evidence type="ECO:0000256" key="1">
    <source>
        <dbReference type="SAM" id="Phobius"/>
    </source>
</evidence>
<dbReference type="Gene3D" id="2.60.120.1440">
    <property type="match status" value="1"/>
</dbReference>
<dbReference type="InterPro" id="IPR006860">
    <property type="entry name" value="FecR"/>
</dbReference>
<dbReference type="InterPro" id="IPR032508">
    <property type="entry name" value="FecR_C"/>
</dbReference>
<keyword evidence="1" id="KW-1133">Transmembrane helix</keyword>
<accession>A0A8J3DDB5</accession>
<dbReference type="PANTHER" id="PTHR30273:SF2">
    <property type="entry name" value="PROTEIN FECR"/>
    <property type="match status" value="1"/>
</dbReference>
<dbReference type="GO" id="GO:0016989">
    <property type="term" value="F:sigma factor antagonist activity"/>
    <property type="evidence" value="ECO:0007669"/>
    <property type="project" value="TreeGrafter"/>
</dbReference>
<dbReference type="InterPro" id="IPR012373">
    <property type="entry name" value="Ferrdict_sens_TM"/>
</dbReference>
<keyword evidence="1" id="KW-0472">Membrane</keyword>
<dbReference type="Proteomes" id="UP000598271">
    <property type="component" value="Unassembled WGS sequence"/>
</dbReference>
<dbReference type="PIRSF" id="PIRSF018266">
    <property type="entry name" value="FecR"/>
    <property type="match status" value="1"/>
</dbReference>
<reference evidence="4 5" key="1">
    <citation type="journal article" date="2014" name="Int. J. Syst. Evol. Microbiol.">
        <title>Complete genome sequence of Corynebacterium casei LMG S-19264T (=DSM 44701T), isolated from a smear-ripened cheese.</title>
        <authorList>
            <consortium name="US DOE Joint Genome Institute (JGI-PGF)"/>
            <person name="Walter F."/>
            <person name="Albersmeier A."/>
            <person name="Kalinowski J."/>
            <person name="Ruckert C."/>
        </authorList>
    </citation>
    <scope>NUCLEOTIDE SEQUENCE [LARGE SCALE GENOMIC DNA]</scope>
    <source>
        <strain evidence="4 5">KCTC 12866</strain>
    </source>
</reference>
<evidence type="ECO:0000259" key="2">
    <source>
        <dbReference type="Pfam" id="PF04773"/>
    </source>
</evidence>
<dbReference type="PANTHER" id="PTHR30273">
    <property type="entry name" value="PERIPLASMIC SIGNAL SENSOR AND SIGMA FACTOR ACTIVATOR FECR-RELATED"/>
    <property type="match status" value="1"/>
</dbReference>
<dbReference type="Pfam" id="PF04773">
    <property type="entry name" value="FecR"/>
    <property type="match status" value="1"/>
</dbReference>
<protein>
    <submittedName>
        <fullName evidence="4">Anti-sigma factor</fullName>
    </submittedName>
</protein>
<dbReference type="Pfam" id="PF16344">
    <property type="entry name" value="FecR_C"/>
    <property type="match status" value="1"/>
</dbReference>
<gene>
    <name evidence="4" type="ORF">GCM10007390_47510</name>
</gene>